<evidence type="ECO:0000256" key="11">
    <source>
        <dbReference type="SAM" id="MobiDB-lite"/>
    </source>
</evidence>
<evidence type="ECO:0000259" key="13">
    <source>
        <dbReference type="Pfam" id="PF03908"/>
    </source>
</evidence>
<keyword evidence="8 12" id="KW-0472">Membrane</keyword>
<evidence type="ECO:0000256" key="10">
    <source>
        <dbReference type="SAM" id="Coils"/>
    </source>
</evidence>
<evidence type="ECO:0000256" key="8">
    <source>
        <dbReference type="ARBA" id="ARBA00023136"/>
    </source>
</evidence>
<comment type="caution">
    <text evidence="14">The sequence shown here is derived from an EMBL/GenBank/DDBJ whole genome shotgun (WGS) entry which is preliminary data.</text>
</comment>
<evidence type="ECO:0000313" key="14">
    <source>
        <dbReference type="EMBL" id="KAH0548103.1"/>
    </source>
</evidence>
<dbReference type="Pfam" id="PF03908">
    <property type="entry name" value="Sec20"/>
    <property type="match status" value="1"/>
</dbReference>
<comment type="subcellular location">
    <subcellularLocation>
        <location evidence="1">Endoplasmic reticulum membrane</location>
        <topology evidence="1">Single-pass type IV membrane protein</topology>
    </subcellularLocation>
</comment>
<evidence type="ECO:0000256" key="3">
    <source>
        <dbReference type="ARBA" id="ARBA00022692"/>
    </source>
</evidence>
<dbReference type="GO" id="GO:0006890">
    <property type="term" value="P:retrograde vesicle-mediated transport, Golgi to endoplasmic reticulum"/>
    <property type="evidence" value="ECO:0007669"/>
    <property type="project" value="InterPro"/>
</dbReference>
<feature type="region of interest" description="Disordered" evidence="11">
    <location>
        <begin position="115"/>
        <end position="155"/>
    </location>
</feature>
<feature type="compositionally biased region" description="Basic and acidic residues" evidence="11">
    <location>
        <begin position="345"/>
        <end position="359"/>
    </location>
</feature>
<feature type="transmembrane region" description="Helical" evidence="12">
    <location>
        <begin position="260"/>
        <end position="279"/>
    </location>
</feature>
<dbReference type="InterPro" id="IPR005606">
    <property type="entry name" value="Sec20"/>
</dbReference>
<organism evidence="14 15">
    <name type="scientific">Trichoglossum hirsutum</name>
    <dbReference type="NCBI Taxonomy" id="265104"/>
    <lineage>
        <taxon>Eukaryota</taxon>
        <taxon>Fungi</taxon>
        <taxon>Dikarya</taxon>
        <taxon>Ascomycota</taxon>
        <taxon>Pezizomycotina</taxon>
        <taxon>Geoglossomycetes</taxon>
        <taxon>Geoglossales</taxon>
        <taxon>Geoglossaceae</taxon>
        <taxon>Trichoglossum</taxon>
    </lineage>
</organism>
<proteinExistence type="inferred from homology"/>
<evidence type="ECO:0000256" key="4">
    <source>
        <dbReference type="ARBA" id="ARBA00022824"/>
    </source>
</evidence>
<feature type="compositionally biased region" description="Basic and acidic residues" evidence="11">
    <location>
        <begin position="118"/>
        <end position="131"/>
    </location>
</feature>
<accession>A0A9P8IAE6</accession>
<feature type="domain" description="Sec20 C-terminal" evidence="13">
    <location>
        <begin position="163"/>
        <end position="251"/>
    </location>
</feature>
<sequence>MSHSSLPSRLSNLSESHRVTLSLINRLSKLSIQPGSSSLVDDSNDARVELTTEIHQSLKEQEDALELLKQEVDDYVIGARGAEKERERARLEASVARIGEDLQLARSRFRKAQLQAKRSAENSQRKERELLFSRSGGSGGDGQGRRRGQEKLSQDELMVNASGDVTAALRRTHQMMQSELSRSQFAHDTLQQSTAALASLSENYSSLDSLLSSSRNLLGTLLRTQKSDTWYLETAFYILLSTVVWLFFRRILYGPLWWFVWLPLKVLYWALATTVGLATRSVSLRTPASLQETTVTPARVMATQQHSARGDRPIFATGQTMSVAVGGGGRGRPGPGGIPSPSSRMAERSATDEVERIIDESQEQQQEQQQQRHGGENESEHGREEGKEEAGGGEKRKPNPKKRMWEEKREEARKEEEGERKKDEL</sequence>
<keyword evidence="5" id="KW-0931">ER-Golgi transport</keyword>
<keyword evidence="7 10" id="KW-0175">Coiled coil</keyword>
<evidence type="ECO:0000256" key="5">
    <source>
        <dbReference type="ARBA" id="ARBA00022892"/>
    </source>
</evidence>
<dbReference type="AlphaFoldDB" id="A0A9P8IAE6"/>
<dbReference type="PANTHER" id="PTHR12825:SF0">
    <property type="entry name" value="VESICLE TRANSPORT PROTEIN SEC20"/>
    <property type="match status" value="1"/>
</dbReference>
<keyword evidence="3 12" id="KW-0812">Transmembrane</keyword>
<evidence type="ECO:0000313" key="15">
    <source>
        <dbReference type="Proteomes" id="UP000750711"/>
    </source>
</evidence>
<evidence type="ECO:0000256" key="12">
    <source>
        <dbReference type="SAM" id="Phobius"/>
    </source>
</evidence>
<gene>
    <name evidence="14" type="ORF">GP486_008165</name>
</gene>
<evidence type="ECO:0000256" key="1">
    <source>
        <dbReference type="ARBA" id="ARBA00004163"/>
    </source>
</evidence>
<dbReference type="GO" id="GO:0005484">
    <property type="term" value="F:SNAP receptor activity"/>
    <property type="evidence" value="ECO:0007669"/>
    <property type="project" value="InterPro"/>
</dbReference>
<evidence type="ECO:0000256" key="6">
    <source>
        <dbReference type="ARBA" id="ARBA00022989"/>
    </source>
</evidence>
<evidence type="ECO:0000256" key="2">
    <source>
        <dbReference type="ARBA" id="ARBA00022448"/>
    </source>
</evidence>
<evidence type="ECO:0000256" key="9">
    <source>
        <dbReference type="ARBA" id="ARBA00037934"/>
    </source>
</evidence>
<dbReference type="GO" id="GO:0005789">
    <property type="term" value="C:endoplasmic reticulum membrane"/>
    <property type="evidence" value="ECO:0007669"/>
    <property type="project" value="UniProtKB-SubCell"/>
</dbReference>
<feature type="compositionally biased region" description="Gly residues" evidence="11">
    <location>
        <begin position="325"/>
        <end position="337"/>
    </location>
</feature>
<feature type="compositionally biased region" description="Basic and acidic residues" evidence="11">
    <location>
        <begin position="143"/>
        <end position="154"/>
    </location>
</feature>
<feature type="region of interest" description="Disordered" evidence="11">
    <location>
        <begin position="322"/>
        <end position="425"/>
    </location>
</feature>
<reference evidence="14" key="1">
    <citation type="submission" date="2021-03" db="EMBL/GenBank/DDBJ databases">
        <title>Comparative genomics and phylogenomic investigation of the class Geoglossomycetes provide insights into ecological specialization and systematics.</title>
        <authorList>
            <person name="Melie T."/>
            <person name="Pirro S."/>
            <person name="Miller A.N."/>
            <person name="Quandt A."/>
        </authorList>
    </citation>
    <scope>NUCLEOTIDE SEQUENCE</scope>
    <source>
        <strain evidence="14">CAQ_001_2017</strain>
    </source>
</reference>
<keyword evidence="2" id="KW-0813">Transport</keyword>
<protein>
    <recommendedName>
        <fullName evidence="13">Sec20 C-terminal domain-containing protein</fullName>
    </recommendedName>
</protein>
<keyword evidence="4" id="KW-0256">Endoplasmic reticulum</keyword>
<keyword evidence="15" id="KW-1185">Reference proteome</keyword>
<dbReference type="GO" id="GO:0031201">
    <property type="term" value="C:SNARE complex"/>
    <property type="evidence" value="ECO:0007669"/>
    <property type="project" value="TreeGrafter"/>
</dbReference>
<comment type="similarity">
    <text evidence="9">Belongs to the SEC20 family.</text>
</comment>
<feature type="coiled-coil region" evidence="10">
    <location>
        <begin position="51"/>
        <end position="78"/>
    </location>
</feature>
<dbReference type="PANTHER" id="PTHR12825">
    <property type="entry name" value="BNIP1-RELATED"/>
    <property type="match status" value="1"/>
</dbReference>
<dbReference type="EMBL" id="JAGHQM010002838">
    <property type="protein sequence ID" value="KAH0548103.1"/>
    <property type="molecule type" value="Genomic_DNA"/>
</dbReference>
<feature type="compositionally biased region" description="Basic and acidic residues" evidence="11">
    <location>
        <begin position="373"/>
        <end position="425"/>
    </location>
</feature>
<feature type="transmembrane region" description="Helical" evidence="12">
    <location>
        <begin position="230"/>
        <end position="248"/>
    </location>
</feature>
<keyword evidence="6 12" id="KW-1133">Transmembrane helix</keyword>
<evidence type="ECO:0000256" key="7">
    <source>
        <dbReference type="ARBA" id="ARBA00023054"/>
    </source>
</evidence>
<dbReference type="InterPro" id="IPR056173">
    <property type="entry name" value="Sec20_C"/>
</dbReference>
<name>A0A9P8IAE6_9PEZI</name>
<dbReference type="Proteomes" id="UP000750711">
    <property type="component" value="Unassembled WGS sequence"/>
</dbReference>